<accession>A0A084JK64</accession>
<evidence type="ECO:0000313" key="9">
    <source>
        <dbReference type="EMBL" id="KEZ89348.1"/>
    </source>
</evidence>
<feature type="transmembrane region" description="Helical" evidence="7">
    <location>
        <begin position="20"/>
        <end position="49"/>
    </location>
</feature>
<evidence type="ECO:0000256" key="5">
    <source>
        <dbReference type="ARBA" id="ARBA00022989"/>
    </source>
</evidence>
<evidence type="ECO:0000256" key="6">
    <source>
        <dbReference type="ARBA" id="ARBA00023136"/>
    </source>
</evidence>
<keyword evidence="2 7" id="KW-0813">Transport</keyword>
<evidence type="ECO:0000256" key="4">
    <source>
        <dbReference type="ARBA" id="ARBA00022692"/>
    </source>
</evidence>
<gene>
    <name evidence="9" type="ORF">IO98_15345</name>
</gene>
<evidence type="ECO:0000259" key="8">
    <source>
        <dbReference type="PROSITE" id="PS50928"/>
    </source>
</evidence>
<feature type="transmembrane region" description="Helical" evidence="7">
    <location>
        <begin position="159"/>
        <end position="179"/>
    </location>
</feature>
<sequence length="306" mass="34366">MKEKLSFAERLKRAGSRGDFASVLMLLPAVFLLAVISIYPFCWLFRYIFYDYNGFTAYYIGFKNFTRMFQDAIFWRSVLHTFEYAVMKLVIIIPLSLLLAVLLNQKIKGSGIFRGIYFMPTVISSAVYSLIFGFIFAVYNGVLNAYLQKLGMIHSPIDWLGSASIVMISIIIVAVWGGFGNYMILFMSGLSSISEEIYESCKMDGANGVQSFFYITLPMLSPVLKVILMLAITTALKDYESILVLTNGGPNSRSEVMFTYIYKLIFGSQTTPQIGYATVLSIMAALIIGVITAVYMYLARKLDDVV</sequence>
<keyword evidence="4 7" id="KW-0812">Transmembrane</keyword>
<comment type="similarity">
    <text evidence="7">Belongs to the binding-protein-dependent transport system permease family.</text>
</comment>
<feature type="transmembrane region" description="Helical" evidence="7">
    <location>
        <begin position="212"/>
        <end position="236"/>
    </location>
</feature>
<dbReference type="RefSeq" id="WP_038282477.1">
    <property type="nucleotide sequence ID" value="NZ_JPME01000018.1"/>
</dbReference>
<feature type="domain" description="ABC transmembrane type-1" evidence="8">
    <location>
        <begin position="78"/>
        <end position="295"/>
    </location>
</feature>
<evidence type="ECO:0000256" key="3">
    <source>
        <dbReference type="ARBA" id="ARBA00022475"/>
    </source>
</evidence>
<feature type="transmembrane region" description="Helical" evidence="7">
    <location>
        <begin position="274"/>
        <end position="298"/>
    </location>
</feature>
<dbReference type="InterPro" id="IPR000515">
    <property type="entry name" value="MetI-like"/>
</dbReference>
<evidence type="ECO:0000256" key="2">
    <source>
        <dbReference type="ARBA" id="ARBA00022448"/>
    </source>
</evidence>
<dbReference type="InterPro" id="IPR035906">
    <property type="entry name" value="MetI-like_sf"/>
</dbReference>
<feature type="transmembrane region" description="Helical" evidence="7">
    <location>
        <begin position="84"/>
        <end position="103"/>
    </location>
</feature>
<dbReference type="GO" id="GO:0005886">
    <property type="term" value="C:plasma membrane"/>
    <property type="evidence" value="ECO:0007669"/>
    <property type="project" value="UniProtKB-SubCell"/>
</dbReference>
<dbReference type="EMBL" id="JPME01000018">
    <property type="protein sequence ID" value="KEZ89348.1"/>
    <property type="molecule type" value="Genomic_DNA"/>
</dbReference>
<evidence type="ECO:0000256" key="1">
    <source>
        <dbReference type="ARBA" id="ARBA00004651"/>
    </source>
</evidence>
<keyword evidence="5 7" id="KW-1133">Transmembrane helix</keyword>
<keyword evidence="6 7" id="KW-0472">Membrane</keyword>
<comment type="subcellular location">
    <subcellularLocation>
        <location evidence="1 7">Cell membrane</location>
        <topology evidence="1 7">Multi-pass membrane protein</topology>
    </subcellularLocation>
</comment>
<dbReference type="OrthoDB" id="9774308at2"/>
<evidence type="ECO:0000256" key="7">
    <source>
        <dbReference type="RuleBase" id="RU363032"/>
    </source>
</evidence>
<dbReference type="PANTHER" id="PTHR30193">
    <property type="entry name" value="ABC TRANSPORTER PERMEASE PROTEIN"/>
    <property type="match status" value="1"/>
</dbReference>
<dbReference type="CDD" id="cd06261">
    <property type="entry name" value="TM_PBP2"/>
    <property type="match status" value="1"/>
</dbReference>
<dbReference type="Gene3D" id="1.10.3720.10">
    <property type="entry name" value="MetI-like"/>
    <property type="match status" value="1"/>
</dbReference>
<dbReference type="STRING" id="29354.IO98_15345"/>
<evidence type="ECO:0000313" key="10">
    <source>
        <dbReference type="Proteomes" id="UP000028525"/>
    </source>
</evidence>
<keyword evidence="10" id="KW-1185">Reference proteome</keyword>
<dbReference type="GO" id="GO:0055085">
    <property type="term" value="P:transmembrane transport"/>
    <property type="evidence" value="ECO:0007669"/>
    <property type="project" value="InterPro"/>
</dbReference>
<proteinExistence type="inferred from homology"/>
<dbReference type="Pfam" id="PF00528">
    <property type="entry name" value="BPD_transp_1"/>
    <property type="match status" value="1"/>
</dbReference>
<dbReference type="SUPFAM" id="SSF161098">
    <property type="entry name" value="MetI-like"/>
    <property type="match status" value="1"/>
</dbReference>
<protein>
    <submittedName>
        <fullName evidence="9">ABC transporter permease</fullName>
    </submittedName>
</protein>
<dbReference type="Proteomes" id="UP000028525">
    <property type="component" value="Unassembled WGS sequence"/>
</dbReference>
<dbReference type="PANTHER" id="PTHR30193:SF37">
    <property type="entry name" value="INNER MEMBRANE ABC TRANSPORTER PERMEASE PROTEIN YCJO"/>
    <property type="match status" value="1"/>
</dbReference>
<comment type="caution">
    <text evidence="9">The sequence shown here is derived from an EMBL/GenBank/DDBJ whole genome shotgun (WGS) entry which is preliminary data.</text>
</comment>
<organism evidence="9 10">
    <name type="scientific">Lacrimispora celerecrescens</name>
    <dbReference type="NCBI Taxonomy" id="29354"/>
    <lineage>
        <taxon>Bacteria</taxon>
        <taxon>Bacillati</taxon>
        <taxon>Bacillota</taxon>
        <taxon>Clostridia</taxon>
        <taxon>Lachnospirales</taxon>
        <taxon>Lachnospiraceae</taxon>
        <taxon>Lacrimispora</taxon>
    </lineage>
</organism>
<dbReference type="PROSITE" id="PS50928">
    <property type="entry name" value="ABC_TM1"/>
    <property type="match status" value="1"/>
</dbReference>
<keyword evidence="3" id="KW-1003">Cell membrane</keyword>
<name>A0A084JK64_9FIRM</name>
<reference evidence="9 10" key="1">
    <citation type="submission" date="2014-07" db="EMBL/GenBank/DDBJ databases">
        <title>Draft genome of Clostridium celerecrescens 152B isolated from sediments associated with methane hydrate from Krishna Godavari basin.</title>
        <authorList>
            <person name="Honkalas V.S."/>
            <person name="Dabir A.P."/>
            <person name="Arora P."/>
            <person name="Dhakephalkar P.K."/>
        </authorList>
    </citation>
    <scope>NUCLEOTIDE SEQUENCE [LARGE SCALE GENOMIC DNA]</scope>
    <source>
        <strain evidence="9 10">152B</strain>
    </source>
</reference>
<dbReference type="InterPro" id="IPR051393">
    <property type="entry name" value="ABC_transporter_permease"/>
</dbReference>
<dbReference type="AlphaFoldDB" id="A0A084JK64"/>
<feature type="transmembrane region" description="Helical" evidence="7">
    <location>
        <begin position="115"/>
        <end position="139"/>
    </location>
</feature>